<reference evidence="2 3" key="1">
    <citation type="submission" date="2017-10" db="EMBL/GenBank/DDBJ databases">
        <title>A new Pekin duck reference genome.</title>
        <authorList>
            <person name="Hou Z.-C."/>
            <person name="Zhou Z.-K."/>
            <person name="Zhu F."/>
            <person name="Hou S.-S."/>
        </authorList>
    </citation>
    <scope>NUCLEOTIDE SEQUENCE [LARGE SCALE GENOMIC DNA]</scope>
</reference>
<sequence length="346" mass="35471">MEQACEVSRRSCLVPFGTSLAAAEPKGGPFGEARGPEPPAMQLAAAKPVYGQDPSSCYIPLRRLQDLASMINAEYLGGAADGAEALPDPGSPPPPRPRGPAGRRRRPRPGCRRGPPGLPVAPPGRGGRGGGGRGGRGGGGGGGRRRRDAGGGGRGGGRRRRRGGGGRRRGGRRWCPGAGRGGAEPCGAAAGPRQPGAAAPPAASRAAAAGRRGGQTRAFRHGGPAARADSCVESSDLPTAAPLSFTQLRGIAVFFCRRLSSRTHCECLWHRIWCRAKPERGHVAAGRPVRAAPCPGEIFTGSCKRTRCPGCCSGQQLRGVVMPSKTCWGFSAAPQGPDQQVPSGEG</sequence>
<evidence type="ECO:0000313" key="2">
    <source>
        <dbReference type="Ensembl" id="ENSAPLP00000018112.1"/>
    </source>
</evidence>
<name>A0A493SX07_ANAPP</name>
<proteinExistence type="predicted"/>
<organism evidence="2 3">
    <name type="scientific">Anas platyrhynchos platyrhynchos</name>
    <name type="common">Northern mallard</name>
    <dbReference type="NCBI Taxonomy" id="8840"/>
    <lineage>
        <taxon>Eukaryota</taxon>
        <taxon>Metazoa</taxon>
        <taxon>Chordata</taxon>
        <taxon>Craniata</taxon>
        <taxon>Vertebrata</taxon>
        <taxon>Euteleostomi</taxon>
        <taxon>Archelosauria</taxon>
        <taxon>Archosauria</taxon>
        <taxon>Dinosauria</taxon>
        <taxon>Saurischia</taxon>
        <taxon>Theropoda</taxon>
        <taxon>Coelurosauria</taxon>
        <taxon>Aves</taxon>
        <taxon>Neognathae</taxon>
        <taxon>Galloanserae</taxon>
        <taxon>Anseriformes</taxon>
        <taxon>Anatidae</taxon>
        <taxon>Anatinae</taxon>
        <taxon>Anas</taxon>
    </lineage>
</organism>
<reference evidence="2" key="3">
    <citation type="submission" date="2025-09" db="UniProtKB">
        <authorList>
            <consortium name="Ensembl"/>
        </authorList>
    </citation>
    <scope>IDENTIFICATION</scope>
</reference>
<feature type="region of interest" description="Disordered" evidence="1">
    <location>
        <begin position="20"/>
        <end position="40"/>
    </location>
</feature>
<dbReference type="AlphaFoldDB" id="A0A493SX07"/>
<accession>A0A493SX07</accession>
<protein>
    <submittedName>
        <fullName evidence="2">Uncharacterized protein</fullName>
    </submittedName>
</protein>
<evidence type="ECO:0000256" key="1">
    <source>
        <dbReference type="SAM" id="MobiDB-lite"/>
    </source>
</evidence>
<dbReference type="STRING" id="8840.ENSAPLP00000018112"/>
<reference evidence="2" key="2">
    <citation type="submission" date="2025-08" db="UniProtKB">
        <authorList>
            <consortium name="Ensembl"/>
        </authorList>
    </citation>
    <scope>IDENTIFICATION</scope>
</reference>
<dbReference type="Proteomes" id="UP000016666">
    <property type="component" value="Chromosome 14"/>
</dbReference>
<dbReference type="OMA" id="WFATEIL"/>
<keyword evidence="3" id="KW-1185">Reference proteome</keyword>
<feature type="compositionally biased region" description="Pro residues" evidence="1">
    <location>
        <begin position="89"/>
        <end position="98"/>
    </location>
</feature>
<feature type="region of interest" description="Disordered" evidence="1">
    <location>
        <begin position="80"/>
        <end position="222"/>
    </location>
</feature>
<dbReference type="Ensembl" id="ENSAPLT00000047450.1">
    <property type="protein sequence ID" value="ENSAPLP00000018112.1"/>
    <property type="gene ID" value="ENSAPLG00000023107.1"/>
</dbReference>
<feature type="compositionally biased region" description="Gly residues" evidence="1">
    <location>
        <begin position="124"/>
        <end position="142"/>
    </location>
</feature>
<dbReference type="GeneTree" id="ENSGT00960000191813"/>
<feature type="compositionally biased region" description="Basic residues" evidence="1">
    <location>
        <begin position="156"/>
        <end position="172"/>
    </location>
</feature>
<evidence type="ECO:0000313" key="3">
    <source>
        <dbReference type="Proteomes" id="UP000016666"/>
    </source>
</evidence>
<feature type="compositionally biased region" description="Low complexity" evidence="1">
    <location>
        <begin position="185"/>
        <end position="210"/>
    </location>
</feature>
<feature type="compositionally biased region" description="Basic residues" evidence="1">
    <location>
        <begin position="101"/>
        <end position="111"/>
    </location>
</feature>